<proteinExistence type="predicted"/>
<feature type="non-terminal residue" evidence="1">
    <location>
        <position position="1"/>
    </location>
</feature>
<dbReference type="AlphaFoldDB" id="A0A8E2EAE3"/>
<accession>A0A8E2EAE3</accession>
<dbReference type="Proteomes" id="UP000250266">
    <property type="component" value="Unassembled WGS sequence"/>
</dbReference>
<organism evidence="1 2">
    <name type="scientific">Lepidopterella palustris CBS 459.81</name>
    <dbReference type="NCBI Taxonomy" id="1314670"/>
    <lineage>
        <taxon>Eukaryota</taxon>
        <taxon>Fungi</taxon>
        <taxon>Dikarya</taxon>
        <taxon>Ascomycota</taxon>
        <taxon>Pezizomycotina</taxon>
        <taxon>Dothideomycetes</taxon>
        <taxon>Pleosporomycetidae</taxon>
        <taxon>Mytilinidiales</taxon>
        <taxon>Argynnaceae</taxon>
        <taxon>Lepidopterella</taxon>
    </lineage>
</organism>
<keyword evidence="2" id="KW-1185">Reference proteome</keyword>
<sequence>YEALSYCGEDVSEKLPLRCDNGKLSVTRNLHSALQHLRFRLENICQHRIEPPHTRTLWTF</sequence>
<evidence type="ECO:0000313" key="1">
    <source>
        <dbReference type="EMBL" id="OCK80392.1"/>
    </source>
</evidence>
<gene>
    <name evidence="1" type="ORF">K432DRAFT_297746</name>
</gene>
<protein>
    <submittedName>
        <fullName evidence="1">Uncharacterized protein</fullName>
    </submittedName>
</protein>
<dbReference type="EMBL" id="KV744961">
    <property type="protein sequence ID" value="OCK80392.1"/>
    <property type="molecule type" value="Genomic_DNA"/>
</dbReference>
<evidence type="ECO:0000313" key="2">
    <source>
        <dbReference type="Proteomes" id="UP000250266"/>
    </source>
</evidence>
<reference evidence="1 2" key="1">
    <citation type="journal article" date="2016" name="Nat. Commun.">
        <title>Ectomycorrhizal ecology is imprinted in the genome of the dominant symbiotic fungus Cenococcum geophilum.</title>
        <authorList>
            <consortium name="DOE Joint Genome Institute"/>
            <person name="Peter M."/>
            <person name="Kohler A."/>
            <person name="Ohm R.A."/>
            <person name="Kuo A."/>
            <person name="Krutzmann J."/>
            <person name="Morin E."/>
            <person name="Arend M."/>
            <person name="Barry K.W."/>
            <person name="Binder M."/>
            <person name="Choi C."/>
            <person name="Clum A."/>
            <person name="Copeland A."/>
            <person name="Grisel N."/>
            <person name="Haridas S."/>
            <person name="Kipfer T."/>
            <person name="LaButti K."/>
            <person name="Lindquist E."/>
            <person name="Lipzen A."/>
            <person name="Maire R."/>
            <person name="Meier B."/>
            <person name="Mihaltcheva S."/>
            <person name="Molinier V."/>
            <person name="Murat C."/>
            <person name="Poggeler S."/>
            <person name="Quandt C.A."/>
            <person name="Sperisen C."/>
            <person name="Tritt A."/>
            <person name="Tisserant E."/>
            <person name="Crous P.W."/>
            <person name="Henrissat B."/>
            <person name="Nehls U."/>
            <person name="Egli S."/>
            <person name="Spatafora J.W."/>
            <person name="Grigoriev I.V."/>
            <person name="Martin F.M."/>
        </authorList>
    </citation>
    <scope>NUCLEOTIDE SEQUENCE [LARGE SCALE GENOMIC DNA]</scope>
    <source>
        <strain evidence="1 2">CBS 459.81</strain>
    </source>
</reference>
<name>A0A8E2EAE3_9PEZI</name>